<dbReference type="GO" id="GO:0006606">
    <property type="term" value="P:protein import into nucleus"/>
    <property type="evidence" value="ECO:0007669"/>
    <property type="project" value="TreeGrafter"/>
</dbReference>
<evidence type="ECO:0000259" key="6">
    <source>
        <dbReference type="Pfam" id="PF24527"/>
    </source>
</evidence>
<dbReference type="Pfam" id="PF24097">
    <property type="entry name" value="TMD_POM152"/>
    <property type="match status" value="1"/>
</dbReference>
<feature type="domain" description="Nucleoporin POM152 N-terminal transmembrane" evidence="3">
    <location>
        <begin position="24"/>
        <end position="108"/>
    </location>
</feature>
<proteinExistence type="predicted"/>
<evidence type="ECO:0000259" key="5">
    <source>
        <dbReference type="Pfam" id="PF24519"/>
    </source>
</evidence>
<evidence type="ECO:0000259" key="4">
    <source>
        <dbReference type="Pfam" id="PF24312"/>
    </source>
</evidence>
<dbReference type="Pfam" id="PF24527">
    <property type="entry name" value="Ig-like_Pom152_9"/>
    <property type="match status" value="1"/>
</dbReference>
<organism evidence="7 8">
    <name type="scientific">Hypholoma sublateritium (strain FD-334 SS-4)</name>
    <dbReference type="NCBI Taxonomy" id="945553"/>
    <lineage>
        <taxon>Eukaryota</taxon>
        <taxon>Fungi</taxon>
        <taxon>Dikarya</taxon>
        <taxon>Basidiomycota</taxon>
        <taxon>Agaricomycotina</taxon>
        <taxon>Agaricomycetes</taxon>
        <taxon>Agaricomycetidae</taxon>
        <taxon>Agaricales</taxon>
        <taxon>Agaricineae</taxon>
        <taxon>Strophariaceae</taxon>
        <taxon>Hypholoma</taxon>
    </lineage>
</organism>
<dbReference type="OMA" id="DRSNCKR"/>
<feature type="domain" description="Nucleoporin POM152 Ig-like" evidence="4">
    <location>
        <begin position="788"/>
        <end position="872"/>
    </location>
</feature>
<evidence type="ECO:0008006" key="9">
    <source>
        <dbReference type="Google" id="ProtNLM"/>
    </source>
</evidence>
<dbReference type="STRING" id="945553.A0A0D2PCD1"/>
<dbReference type="GO" id="GO:0006999">
    <property type="term" value="P:nuclear pore organization"/>
    <property type="evidence" value="ECO:0007669"/>
    <property type="project" value="TreeGrafter"/>
</dbReference>
<protein>
    <recommendedName>
        <fullName evidence="9">Nucleoporin Pom152</fullName>
    </recommendedName>
</protein>
<dbReference type="Pfam" id="PF23664">
    <property type="entry name" value="Ig_Pom152"/>
    <property type="match status" value="2"/>
</dbReference>
<evidence type="ECO:0000256" key="1">
    <source>
        <dbReference type="SAM" id="MobiDB-lite"/>
    </source>
</evidence>
<dbReference type="OrthoDB" id="5529162at2759"/>
<dbReference type="PANTHER" id="PTHR28206">
    <property type="entry name" value="NUCLEOPORIN POM152"/>
    <property type="match status" value="1"/>
</dbReference>
<dbReference type="InterPro" id="IPR056544">
    <property type="entry name" value="Ig_POM152"/>
</dbReference>
<keyword evidence="8" id="KW-1185">Reference proteome</keyword>
<feature type="domain" description="Nucleoporin POM152 immunoglobulin-like" evidence="2">
    <location>
        <begin position="575"/>
        <end position="676"/>
    </location>
</feature>
<reference evidence="8" key="1">
    <citation type="submission" date="2014-04" db="EMBL/GenBank/DDBJ databases">
        <title>Evolutionary Origins and Diversification of the Mycorrhizal Mutualists.</title>
        <authorList>
            <consortium name="DOE Joint Genome Institute"/>
            <consortium name="Mycorrhizal Genomics Consortium"/>
            <person name="Kohler A."/>
            <person name="Kuo A."/>
            <person name="Nagy L.G."/>
            <person name="Floudas D."/>
            <person name="Copeland A."/>
            <person name="Barry K.W."/>
            <person name="Cichocki N."/>
            <person name="Veneault-Fourrey C."/>
            <person name="LaButti K."/>
            <person name="Lindquist E.A."/>
            <person name="Lipzen A."/>
            <person name="Lundell T."/>
            <person name="Morin E."/>
            <person name="Murat C."/>
            <person name="Riley R."/>
            <person name="Ohm R."/>
            <person name="Sun H."/>
            <person name="Tunlid A."/>
            <person name="Henrissat B."/>
            <person name="Grigoriev I.V."/>
            <person name="Hibbett D.S."/>
            <person name="Martin F."/>
        </authorList>
    </citation>
    <scope>NUCLEOTIDE SEQUENCE [LARGE SCALE GENOMIC DNA]</scope>
    <source>
        <strain evidence="8">FD-334 SS-4</strain>
    </source>
</reference>
<feature type="domain" description="Nucleoporin POM152 ninth Ig-like" evidence="6">
    <location>
        <begin position="1118"/>
        <end position="1190"/>
    </location>
</feature>
<dbReference type="InterPro" id="IPR037701">
    <property type="entry name" value="Pom152"/>
</dbReference>
<feature type="compositionally biased region" description="Acidic residues" evidence="1">
    <location>
        <begin position="257"/>
        <end position="268"/>
    </location>
</feature>
<dbReference type="InterPro" id="IPR056542">
    <property type="entry name" value="Ig-like_POM152_1st"/>
</dbReference>
<evidence type="ECO:0000313" key="7">
    <source>
        <dbReference type="EMBL" id="KJA28534.1"/>
    </source>
</evidence>
<feature type="domain" description="Nucleoporin POM152 immunoglobulin-like" evidence="2">
    <location>
        <begin position="912"/>
        <end position="984"/>
    </location>
</feature>
<dbReference type="PANTHER" id="PTHR28206:SF1">
    <property type="entry name" value="NUCLEOPORIN POM152"/>
    <property type="match status" value="1"/>
</dbReference>
<evidence type="ECO:0000259" key="3">
    <source>
        <dbReference type="Pfam" id="PF24097"/>
    </source>
</evidence>
<dbReference type="GO" id="GO:0070762">
    <property type="term" value="C:nuclear pore transmembrane ring"/>
    <property type="evidence" value="ECO:0007669"/>
    <property type="project" value="TreeGrafter"/>
</dbReference>
<dbReference type="Pfam" id="PF24312">
    <property type="entry name" value="Ig-like_POM152"/>
    <property type="match status" value="2"/>
</dbReference>
<dbReference type="Proteomes" id="UP000054270">
    <property type="component" value="Unassembled WGS sequence"/>
</dbReference>
<accession>A0A0D2PCD1</accession>
<dbReference type="InterPro" id="IPR056543">
    <property type="entry name" value="Ig-like_POM152_9th"/>
</dbReference>
<feature type="region of interest" description="Disordered" evidence="1">
    <location>
        <begin position="244"/>
        <end position="275"/>
    </location>
</feature>
<gene>
    <name evidence="7" type="ORF">HYPSUDRAFT_129505</name>
</gene>
<evidence type="ECO:0000259" key="2">
    <source>
        <dbReference type="Pfam" id="PF23664"/>
    </source>
</evidence>
<dbReference type="Pfam" id="PF24519">
    <property type="entry name" value="Ig-like_Pom152_1"/>
    <property type="match status" value="1"/>
</dbReference>
<evidence type="ECO:0000313" key="8">
    <source>
        <dbReference type="Proteomes" id="UP000054270"/>
    </source>
</evidence>
<sequence>MNSSTPAASKPLPPNPLIPEKYLDIPSQRLYYLSLGLLCQSIKVLDFIWSLASGEDRIITCRKWLLVDFVYCIVLSQLRIPRLEYSKAGVILQVVLLWFLDGVLFGGINVNVGGFLGSSIGFTSSLSGFSSSSDAFSFRNFLAPLTFGLISSAAISKDSHLLGQHTVRMSPISTAHLNPQNLNFCLSPTNRAVLIPVVLNNTNIAGLRYSVTPLGYMEDGSKGKITMHDMTSRELKALIQNQLAAAAQPSPTNNPADEYDEYDDDEETETRSTLQQTQSMAYISLARPGIIRLERVVDNSNTDARLIISEAVVVPCPQVEFAKDEGSAVDSTRCAGQERETQLKIKVQGVPPLSLRWISTVNGRRERSLVEGIEGDKKDDTTHKEDIETSDVLDNVLLTSSPIITRVPRPQDVLLPLTISLEDAGTYLFALEEITDGVGNTVRIGIDAPSTETDSVTKTKTTRSYLVLKKPVVSFGHCSSDTPASLLIGSEVAVDIRTEYISRYDLPLDVSLAFDPPADLKAKRAKGWEKTLQLNAQDRQLNFRVNAPGEYRILGVKGKYCTGTVQAPDVCRVVQKPRPSAEIKWQNIQDCSGDTGVTAFIVLHGTPPFQIYYTMRRDNEPATEFSKTITSSRYEMKLEPKSSGHYAFAFVAISDANYRKVELAGPSIDKMIHPIASAEFSESQPSAYGRSKKIVNSCSGDTVDIDVDLRGTGPWNLELQIISPERAEVVQIPGIETSRKRIQVSIPRELQKNGGNFEVNLLSVEDASNCKNNLSVPGVQVQVKRIVPSAQFYGSPSERNIVIAEDERANLPLRLTGDGPWVVEFRRNGAPRTIRETFSDRNANFQVMNRGLYEIDSVKDSQCSGTVVDGASSYTVEWIPRPSAKLSASTQAIHDTYNGSYILPPICEGVNDHVDLDLTGRPPFEIMYNIAQNSDTGGTKIMGQPIFNSIQPHTRFQLTTSTPGRVYYEVKQIGDAAYPLAKSKDRTIPRNQRLLFEQQVALRPSARFRNHNRLAYCLHDTLVALDGTNAGDGVIVLEGLPPFTIVLAIKNIAASSVETHKITVPGHTWRVNVPAYTFTSIGPHLLFVESVTDASGCAHAALDPAERAIWADVAEAASIIPLERREHICVGDAPAFQLQGSPPWTVGYTVNGRTQTQAARTSPFAVMQQQPGLFAVTSIAHQAKMCKAAVADLRFHVHPLPSAQVGHGKRIFQDIHEGDQAEIVFTLIGEPPFTFTYQRADISPKKGTVGKVLETHTVSRVQNKEYSIFSALEGTWTVTSISDKYCRYPPMQPEQALEKHK</sequence>
<feature type="domain" description="Nucleoporin POM152 first Ig-like" evidence="5">
    <location>
        <begin position="174"/>
        <end position="313"/>
    </location>
</feature>
<dbReference type="EMBL" id="KN817521">
    <property type="protein sequence ID" value="KJA28534.1"/>
    <property type="molecule type" value="Genomic_DNA"/>
</dbReference>
<dbReference type="GO" id="GO:0017056">
    <property type="term" value="F:structural constituent of nuclear pore"/>
    <property type="evidence" value="ECO:0007669"/>
    <property type="project" value="InterPro"/>
</dbReference>
<dbReference type="InterPro" id="IPR056540">
    <property type="entry name" value="TMD_POM152"/>
</dbReference>
<feature type="domain" description="Nucleoporin POM152 Ig-like" evidence="4">
    <location>
        <begin position="470"/>
        <end position="571"/>
    </location>
</feature>
<name>A0A0D2PCD1_HYPSF</name>
<dbReference type="InterPro" id="IPR056541">
    <property type="entry name" value="Ig-like_POM152"/>
</dbReference>